<feature type="domain" description="ACT" evidence="4">
    <location>
        <begin position="149"/>
        <end position="228"/>
    </location>
</feature>
<dbReference type="PANTHER" id="PTHR48108">
    <property type="entry name" value="CBS DOMAIN-CONTAINING PROTEIN CBSX2, CHLOROPLASTIC"/>
    <property type="match status" value="1"/>
</dbReference>
<feature type="domain" description="CBS" evidence="3">
    <location>
        <begin position="7"/>
        <end position="65"/>
    </location>
</feature>
<dbReference type="SMART" id="SM00116">
    <property type="entry name" value="CBS"/>
    <property type="match status" value="2"/>
</dbReference>
<dbReference type="InterPro" id="IPR002912">
    <property type="entry name" value="ACT_dom"/>
</dbReference>
<feature type="domain" description="CBS" evidence="3">
    <location>
        <begin position="87"/>
        <end position="148"/>
    </location>
</feature>
<organism evidence="5">
    <name type="scientific">uncultured Desulfobacterium sp</name>
    <dbReference type="NCBI Taxonomy" id="201089"/>
    <lineage>
        <taxon>Bacteria</taxon>
        <taxon>Pseudomonadati</taxon>
        <taxon>Thermodesulfobacteriota</taxon>
        <taxon>Desulfobacteria</taxon>
        <taxon>Desulfobacterales</taxon>
        <taxon>Desulfobacteriaceae</taxon>
        <taxon>Desulfobacterium</taxon>
        <taxon>environmental samples</taxon>
    </lineage>
</organism>
<dbReference type="InterPro" id="IPR000644">
    <property type="entry name" value="CBS_dom"/>
</dbReference>
<evidence type="ECO:0000259" key="3">
    <source>
        <dbReference type="PROSITE" id="PS51371"/>
    </source>
</evidence>
<dbReference type="InterPro" id="IPR045865">
    <property type="entry name" value="ACT-like_dom_sf"/>
</dbReference>
<dbReference type="PROSITE" id="PS51371">
    <property type="entry name" value="CBS"/>
    <property type="match status" value="2"/>
</dbReference>
<keyword evidence="2" id="KW-0129">CBS domain</keyword>
<dbReference type="PROSITE" id="PS51671">
    <property type="entry name" value="ACT"/>
    <property type="match status" value="1"/>
</dbReference>
<dbReference type="SUPFAM" id="SSF54631">
    <property type="entry name" value="CBS-domain pair"/>
    <property type="match status" value="1"/>
</dbReference>
<dbReference type="AlphaFoldDB" id="A0A445N1H6"/>
<dbReference type="SUPFAM" id="SSF55021">
    <property type="entry name" value="ACT-like"/>
    <property type="match status" value="1"/>
</dbReference>
<evidence type="ECO:0000313" key="5">
    <source>
        <dbReference type="EMBL" id="SPD75552.1"/>
    </source>
</evidence>
<reference evidence="5" key="1">
    <citation type="submission" date="2018-01" db="EMBL/GenBank/DDBJ databases">
        <authorList>
            <person name="Regsiter A."/>
            <person name="William W."/>
        </authorList>
    </citation>
    <scope>NUCLEOTIDE SEQUENCE</scope>
    <source>
        <strain evidence="5">TRIP AH-1</strain>
    </source>
</reference>
<accession>A0A445N1H6</accession>
<dbReference type="InterPro" id="IPR046342">
    <property type="entry name" value="CBS_dom_sf"/>
</dbReference>
<proteinExistence type="predicted"/>
<dbReference type="CDD" id="cd04584">
    <property type="entry name" value="CBS_pair_AcuB_like"/>
    <property type="match status" value="1"/>
</dbReference>
<dbReference type="Pfam" id="PF00571">
    <property type="entry name" value="CBS"/>
    <property type="match status" value="2"/>
</dbReference>
<dbReference type="Gene3D" id="3.10.580.10">
    <property type="entry name" value="CBS-domain"/>
    <property type="match status" value="2"/>
</dbReference>
<sequence length="228" mass="25581">MLVKDFMTQNPLTVNGDISVIEAAELMKRHRVRRFPVLRNNEVVGIVTDRDLRSAGPSQVINFDKAERKLFPDLYDLLTKITVKDIMTRNIVTISPEKTIVTASLTMLKHKITGLPVVDDQKRLIGILTEGDIFKALVGFSASHLGKTLIGLTLEDRPGVLKDVADDIRESGGRMASILSSIKTGEKQMRQVYIRLMDDPPVNLEELKKSLEKEFELLFVIEDDVAIP</sequence>
<evidence type="ECO:0000259" key="4">
    <source>
        <dbReference type="PROSITE" id="PS51671"/>
    </source>
</evidence>
<evidence type="ECO:0000256" key="2">
    <source>
        <dbReference type="PROSITE-ProRule" id="PRU00703"/>
    </source>
</evidence>
<gene>
    <name evidence="5" type="ORF">PITCH_A640095</name>
</gene>
<keyword evidence="1" id="KW-0677">Repeat</keyword>
<evidence type="ECO:0000256" key="1">
    <source>
        <dbReference type="ARBA" id="ARBA00022737"/>
    </source>
</evidence>
<protein>
    <submittedName>
        <fullName evidence="5">CBS domain protein</fullName>
    </submittedName>
</protein>
<dbReference type="PANTHER" id="PTHR48108:SF34">
    <property type="entry name" value="CBS DOMAIN-CONTAINING PROTEIN YHCV"/>
    <property type="match status" value="1"/>
</dbReference>
<dbReference type="EMBL" id="OJIN01000208">
    <property type="protein sequence ID" value="SPD75552.1"/>
    <property type="molecule type" value="Genomic_DNA"/>
</dbReference>
<name>A0A445N1H6_9BACT</name>
<dbReference type="InterPro" id="IPR051462">
    <property type="entry name" value="CBS_domain-containing"/>
</dbReference>